<gene>
    <name evidence="2" type="ORF">GCM10023322_76300</name>
</gene>
<feature type="domain" description="Clp R" evidence="1">
    <location>
        <begin position="160"/>
        <end position="224"/>
    </location>
</feature>
<name>A0ABP9SNT5_9ACTN</name>
<dbReference type="InterPro" id="IPR004176">
    <property type="entry name" value="Clp_R_N"/>
</dbReference>
<comment type="caution">
    <text evidence="2">The sequence shown here is derived from an EMBL/GenBank/DDBJ whole genome shotgun (WGS) entry which is preliminary data.</text>
</comment>
<proteinExistence type="predicted"/>
<accession>A0ABP9SNT5</accession>
<dbReference type="InterPro" id="IPR036628">
    <property type="entry name" value="Clp_N_dom_sf"/>
</dbReference>
<reference evidence="3" key="1">
    <citation type="journal article" date="2019" name="Int. J. Syst. Evol. Microbiol.">
        <title>The Global Catalogue of Microorganisms (GCM) 10K type strain sequencing project: providing services to taxonomists for standard genome sequencing and annotation.</title>
        <authorList>
            <consortium name="The Broad Institute Genomics Platform"/>
            <consortium name="The Broad Institute Genome Sequencing Center for Infectious Disease"/>
            <person name="Wu L."/>
            <person name="Ma J."/>
        </authorList>
    </citation>
    <scope>NUCLEOTIDE SEQUENCE [LARGE SCALE GENOMIC DNA]</scope>
    <source>
        <strain evidence="3">JCM 18304</strain>
    </source>
</reference>
<dbReference type="EMBL" id="BAABJQ010000040">
    <property type="protein sequence ID" value="GAA5199822.1"/>
    <property type="molecule type" value="Genomic_DNA"/>
</dbReference>
<evidence type="ECO:0000259" key="1">
    <source>
        <dbReference type="Pfam" id="PF02861"/>
    </source>
</evidence>
<sequence>MAQLDDAERLAAELSVLGERLVGYFVEQARAEGFSWADIGARKGISRQAAQQRYAPYISRLTLAELTAAGALADFGPRAMACLHAATRYARGRDALGTEQLLLAILDDTGGLAVKALTALGAPPGALRTALTPMTGTVPAASASATSTAGAAEVDTSALLTDDARRALDAAAAEAHASGHEVAAAHLLLGLLRNPASSAGKLLAAHGVTRAAAARQIKDHLNRYLQGSA</sequence>
<protein>
    <recommendedName>
        <fullName evidence="1">Clp R domain-containing protein</fullName>
    </recommendedName>
</protein>
<dbReference type="Gene3D" id="1.10.1780.10">
    <property type="entry name" value="Clp, N-terminal domain"/>
    <property type="match status" value="2"/>
</dbReference>
<dbReference type="Pfam" id="PF02861">
    <property type="entry name" value="Clp_N"/>
    <property type="match status" value="2"/>
</dbReference>
<feature type="domain" description="Clp R" evidence="1">
    <location>
        <begin position="77"/>
        <end position="146"/>
    </location>
</feature>
<dbReference type="SUPFAM" id="SSF81923">
    <property type="entry name" value="Double Clp-N motif"/>
    <property type="match status" value="2"/>
</dbReference>
<keyword evidence="3" id="KW-1185">Reference proteome</keyword>
<organism evidence="2 3">
    <name type="scientific">Rugosimonospora acidiphila</name>
    <dbReference type="NCBI Taxonomy" id="556531"/>
    <lineage>
        <taxon>Bacteria</taxon>
        <taxon>Bacillati</taxon>
        <taxon>Actinomycetota</taxon>
        <taxon>Actinomycetes</taxon>
        <taxon>Micromonosporales</taxon>
        <taxon>Micromonosporaceae</taxon>
        <taxon>Rugosimonospora</taxon>
    </lineage>
</organism>
<evidence type="ECO:0000313" key="3">
    <source>
        <dbReference type="Proteomes" id="UP001501570"/>
    </source>
</evidence>
<evidence type="ECO:0000313" key="2">
    <source>
        <dbReference type="EMBL" id="GAA5199822.1"/>
    </source>
</evidence>
<dbReference type="Proteomes" id="UP001501570">
    <property type="component" value="Unassembled WGS sequence"/>
</dbReference>